<feature type="region of interest" description="Disordered" evidence="1">
    <location>
        <begin position="1"/>
        <end position="26"/>
    </location>
</feature>
<feature type="compositionally biased region" description="Low complexity" evidence="1">
    <location>
        <begin position="94"/>
        <end position="114"/>
    </location>
</feature>
<comment type="caution">
    <text evidence="2">The sequence shown here is derived from an EMBL/GenBank/DDBJ whole genome shotgun (WGS) entry which is preliminary data.</text>
</comment>
<accession>A0ABQ2KMS6</accession>
<proteinExistence type="predicted"/>
<protein>
    <submittedName>
        <fullName evidence="2">Uncharacterized protein</fullName>
    </submittedName>
</protein>
<feature type="region of interest" description="Disordered" evidence="1">
    <location>
        <begin position="64"/>
        <end position="114"/>
    </location>
</feature>
<keyword evidence="3" id="KW-1185">Reference proteome</keyword>
<dbReference type="EMBL" id="BMLM01000001">
    <property type="protein sequence ID" value="GGN85982.1"/>
    <property type="molecule type" value="Genomic_DNA"/>
</dbReference>
<name>A0ABQ2KMS6_9MICO</name>
<evidence type="ECO:0000313" key="2">
    <source>
        <dbReference type="EMBL" id="GGN85982.1"/>
    </source>
</evidence>
<reference evidence="3" key="1">
    <citation type="journal article" date="2019" name="Int. J. Syst. Evol. Microbiol.">
        <title>The Global Catalogue of Microorganisms (GCM) 10K type strain sequencing project: providing services to taxonomists for standard genome sequencing and annotation.</title>
        <authorList>
            <consortium name="The Broad Institute Genomics Platform"/>
            <consortium name="The Broad Institute Genome Sequencing Center for Infectious Disease"/>
            <person name="Wu L."/>
            <person name="Ma J."/>
        </authorList>
    </citation>
    <scope>NUCLEOTIDE SEQUENCE [LARGE SCALE GENOMIC DNA]</scope>
    <source>
        <strain evidence="3">CGMCC 1.6960</strain>
    </source>
</reference>
<dbReference type="Proteomes" id="UP000626982">
    <property type="component" value="Unassembled WGS sequence"/>
</dbReference>
<evidence type="ECO:0000313" key="3">
    <source>
        <dbReference type="Proteomes" id="UP000626982"/>
    </source>
</evidence>
<sequence>MGGAVAERLDGAAGVRGEARDVDDLAPFAVEPVVRARQVSVGGHEPRAGRRLAALAAREARDLGAALQVGGGDRTPDPPGAAEDEDAPPPGHQATPATRAASAAAAAPPCHGSP</sequence>
<organism evidence="2 3">
    <name type="scientific">Agrococcus terreus</name>
    <dbReference type="NCBI Taxonomy" id="574649"/>
    <lineage>
        <taxon>Bacteria</taxon>
        <taxon>Bacillati</taxon>
        <taxon>Actinomycetota</taxon>
        <taxon>Actinomycetes</taxon>
        <taxon>Micrococcales</taxon>
        <taxon>Microbacteriaceae</taxon>
        <taxon>Agrococcus</taxon>
    </lineage>
</organism>
<gene>
    <name evidence="2" type="ORF">GCM10010968_19350</name>
</gene>
<evidence type="ECO:0000256" key="1">
    <source>
        <dbReference type="SAM" id="MobiDB-lite"/>
    </source>
</evidence>